<accession>A0A4Y7QAC2</accession>
<dbReference type="AlphaFoldDB" id="A0A4Y7QAC2"/>
<evidence type="ECO:0000313" key="2">
    <source>
        <dbReference type="Proteomes" id="UP000294933"/>
    </source>
</evidence>
<evidence type="ECO:0008006" key="3">
    <source>
        <dbReference type="Google" id="ProtNLM"/>
    </source>
</evidence>
<protein>
    <recommendedName>
        <fullName evidence="3">Ricin B lectin domain-containing protein</fullName>
    </recommendedName>
</protein>
<proteinExistence type="predicted"/>
<reference evidence="1 2" key="1">
    <citation type="submission" date="2018-06" db="EMBL/GenBank/DDBJ databases">
        <title>A transcriptomic atlas of mushroom development highlights an independent origin of complex multicellularity.</title>
        <authorList>
            <consortium name="DOE Joint Genome Institute"/>
            <person name="Krizsan K."/>
            <person name="Almasi E."/>
            <person name="Merenyi Z."/>
            <person name="Sahu N."/>
            <person name="Viragh M."/>
            <person name="Koszo T."/>
            <person name="Mondo S."/>
            <person name="Kiss B."/>
            <person name="Balint B."/>
            <person name="Kues U."/>
            <person name="Barry K."/>
            <person name="Hegedus J.C."/>
            <person name="Henrissat B."/>
            <person name="Johnson J."/>
            <person name="Lipzen A."/>
            <person name="Ohm R."/>
            <person name="Nagy I."/>
            <person name="Pangilinan J."/>
            <person name="Yan J."/>
            <person name="Xiong Y."/>
            <person name="Grigoriev I.V."/>
            <person name="Hibbett D.S."/>
            <person name="Nagy L.G."/>
        </authorList>
    </citation>
    <scope>NUCLEOTIDE SEQUENCE [LARGE SCALE GENOMIC DNA]</scope>
    <source>
        <strain evidence="1 2">SZMC22713</strain>
    </source>
</reference>
<dbReference type="InterPro" id="IPR035992">
    <property type="entry name" value="Ricin_B-like_lectins"/>
</dbReference>
<sequence>MMIPQQPHITGELVPTARYRIQNVRWPLSYLELPDPNDGSEVISALDQNKKTQFWNVLDLGHGKHSIMNQGSAKYANSGPRGKDGSPIVGSSNVQELKITECSVKGTYTIGPTDGTLFWGLPDERVGAQLQLDAIPTERNLWLFIRVD</sequence>
<dbReference type="SUPFAM" id="SSF50370">
    <property type="entry name" value="Ricin B-like lectins"/>
    <property type="match status" value="1"/>
</dbReference>
<keyword evidence="2" id="KW-1185">Reference proteome</keyword>
<dbReference type="Proteomes" id="UP000294933">
    <property type="component" value="Unassembled WGS sequence"/>
</dbReference>
<evidence type="ECO:0000313" key="1">
    <source>
        <dbReference type="EMBL" id="TDL24395.1"/>
    </source>
</evidence>
<dbReference type="STRING" id="50990.A0A4Y7QAC2"/>
<dbReference type="Gene3D" id="2.80.10.50">
    <property type="match status" value="1"/>
</dbReference>
<dbReference type="EMBL" id="ML170167">
    <property type="protein sequence ID" value="TDL24395.1"/>
    <property type="molecule type" value="Genomic_DNA"/>
</dbReference>
<gene>
    <name evidence="1" type="ORF">BD410DRAFT_802197</name>
</gene>
<organism evidence="1 2">
    <name type="scientific">Rickenella mellea</name>
    <dbReference type="NCBI Taxonomy" id="50990"/>
    <lineage>
        <taxon>Eukaryota</taxon>
        <taxon>Fungi</taxon>
        <taxon>Dikarya</taxon>
        <taxon>Basidiomycota</taxon>
        <taxon>Agaricomycotina</taxon>
        <taxon>Agaricomycetes</taxon>
        <taxon>Hymenochaetales</taxon>
        <taxon>Rickenellaceae</taxon>
        <taxon>Rickenella</taxon>
    </lineage>
</organism>
<dbReference type="OrthoDB" id="3266227at2759"/>
<name>A0A4Y7QAC2_9AGAM</name>
<dbReference type="VEuPathDB" id="FungiDB:BD410DRAFT_802197"/>